<proteinExistence type="predicted"/>
<dbReference type="AlphaFoldDB" id="A0A914RJW1"/>
<reference evidence="3" key="1">
    <citation type="submission" date="2022-11" db="UniProtKB">
        <authorList>
            <consortium name="WormBaseParasite"/>
        </authorList>
    </citation>
    <scope>IDENTIFICATION</scope>
</reference>
<dbReference type="WBParaSite" id="PEQ_0000680901-mRNA-1">
    <property type="protein sequence ID" value="PEQ_0000680901-mRNA-1"/>
    <property type="gene ID" value="PEQ_0000680901"/>
</dbReference>
<sequence length="149" mass="16781">MCSGGSEDLAPYRNYLRLLLPNSNLKFLLSESNRLETWADFNQLADNLINEIFAYIELCSTPPSRISYVFFPFFPCLVNSTVDVYYSHAAVGISALMSRAASVVEAVELTTAVDIRSFINSVETRRSPTSDTFCWWDHTKTSMSLTTLL</sequence>
<organism evidence="2 3">
    <name type="scientific">Parascaris equorum</name>
    <name type="common">Equine roundworm</name>
    <dbReference type="NCBI Taxonomy" id="6256"/>
    <lineage>
        <taxon>Eukaryota</taxon>
        <taxon>Metazoa</taxon>
        <taxon>Ecdysozoa</taxon>
        <taxon>Nematoda</taxon>
        <taxon>Chromadorea</taxon>
        <taxon>Rhabditida</taxon>
        <taxon>Spirurina</taxon>
        <taxon>Ascaridomorpha</taxon>
        <taxon>Ascaridoidea</taxon>
        <taxon>Ascarididae</taxon>
        <taxon>Parascaris</taxon>
    </lineage>
</organism>
<keyword evidence="2" id="KW-1185">Reference proteome</keyword>
<evidence type="ECO:0000313" key="2">
    <source>
        <dbReference type="Proteomes" id="UP000887564"/>
    </source>
</evidence>
<dbReference type="Pfam" id="PF05057">
    <property type="entry name" value="DUF676"/>
    <property type="match status" value="1"/>
</dbReference>
<accession>A0A914RJW1</accession>
<protein>
    <submittedName>
        <fullName evidence="3">DUF676 domain-containing protein</fullName>
    </submittedName>
</protein>
<evidence type="ECO:0000259" key="1">
    <source>
        <dbReference type="Pfam" id="PF05057"/>
    </source>
</evidence>
<dbReference type="InterPro" id="IPR007751">
    <property type="entry name" value="DUF676_lipase-like"/>
</dbReference>
<name>A0A914RJW1_PAREQ</name>
<feature type="domain" description="DUF676" evidence="1">
    <location>
        <begin position="4"/>
        <end position="69"/>
    </location>
</feature>
<dbReference type="Proteomes" id="UP000887564">
    <property type="component" value="Unplaced"/>
</dbReference>
<evidence type="ECO:0000313" key="3">
    <source>
        <dbReference type="WBParaSite" id="PEQ_0000680901-mRNA-1"/>
    </source>
</evidence>